<dbReference type="InterPro" id="IPR010710">
    <property type="entry name" value="DUF1289"/>
</dbReference>
<name>A0A9N8MLS2_9BURK</name>
<evidence type="ECO:0008006" key="3">
    <source>
        <dbReference type="Google" id="ProtNLM"/>
    </source>
</evidence>
<proteinExistence type="predicted"/>
<accession>A0A9N8MLS2</accession>
<protein>
    <recommendedName>
        <fullName evidence="3">DUF1289 domain-containing protein</fullName>
    </recommendedName>
</protein>
<dbReference type="PANTHER" id="PTHR35175:SF2">
    <property type="entry name" value="DUF1289 DOMAIN-CONTAINING PROTEIN"/>
    <property type="match status" value="1"/>
</dbReference>
<comment type="caution">
    <text evidence="1">The sequence shown here is derived from an EMBL/GenBank/DDBJ whole genome shotgun (WGS) entry which is preliminary data.</text>
</comment>
<dbReference type="Proteomes" id="UP000675121">
    <property type="component" value="Unassembled WGS sequence"/>
</dbReference>
<dbReference type="EMBL" id="CAJNAS010000003">
    <property type="protein sequence ID" value="CAE6874569.1"/>
    <property type="molecule type" value="Genomic_DNA"/>
</dbReference>
<keyword evidence="2" id="KW-1185">Reference proteome</keyword>
<dbReference type="AlphaFoldDB" id="A0A9N8MLS2"/>
<evidence type="ECO:0000313" key="1">
    <source>
        <dbReference type="EMBL" id="CAE6874569.1"/>
    </source>
</evidence>
<evidence type="ECO:0000313" key="2">
    <source>
        <dbReference type="Proteomes" id="UP000675121"/>
    </source>
</evidence>
<sequence>MLVQPLDILPRHILGGAPEQLLGVAHSQFKQTGFEMSDLKSAAYGAGGDPGSAGASDIKQTESSGIGAPIIAVPSPCIDICKLDVNTGLCIGCLRTRDEIRGWKHMTDDLRLQLIDDLSHRKAKLDTAKAETL</sequence>
<reference evidence="1" key="1">
    <citation type="submission" date="2021-02" db="EMBL/GenBank/DDBJ databases">
        <authorList>
            <person name="Vanwijnsberghe S."/>
        </authorList>
    </citation>
    <scope>NUCLEOTIDE SEQUENCE</scope>
    <source>
        <strain evidence="1">R-70211</strain>
    </source>
</reference>
<organism evidence="1 2">
    <name type="scientific">Paraburkholderia domus</name>
    <dbReference type="NCBI Taxonomy" id="2793075"/>
    <lineage>
        <taxon>Bacteria</taxon>
        <taxon>Pseudomonadati</taxon>
        <taxon>Pseudomonadota</taxon>
        <taxon>Betaproteobacteria</taxon>
        <taxon>Burkholderiales</taxon>
        <taxon>Burkholderiaceae</taxon>
        <taxon>Paraburkholderia</taxon>
    </lineage>
</organism>
<gene>
    <name evidence="1" type="ORF">R70211_01568</name>
</gene>
<dbReference type="PANTHER" id="PTHR35175">
    <property type="entry name" value="DUF1289 DOMAIN-CONTAINING PROTEIN"/>
    <property type="match status" value="1"/>
</dbReference>
<dbReference type="Pfam" id="PF06945">
    <property type="entry name" value="DUF1289"/>
    <property type="match status" value="1"/>
</dbReference>